<dbReference type="InterPro" id="IPR024459">
    <property type="entry name" value="Acb1-like_N"/>
</dbReference>
<evidence type="ECO:0000313" key="2">
    <source>
        <dbReference type="EMBL" id="MVM94022.1"/>
    </source>
</evidence>
<protein>
    <submittedName>
        <fullName evidence="2">DUF1073 domain-containing protein</fullName>
    </submittedName>
</protein>
<organism evidence="2 3">
    <name type="scientific">Acinetobacter baumannii</name>
    <dbReference type="NCBI Taxonomy" id="470"/>
    <lineage>
        <taxon>Bacteria</taxon>
        <taxon>Pseudomonadati</taxon>
        <taxon>Pseudomonadota</taxon>
        <taxon>Gammaproteobacteria</taxon>
        <taxon>Moraxellales</taxon>
        <taxon>Moraxellaceae</taxon>
        <taxon>Acinetobacter</taxon>
        <taxon>Acinetobacter calcoaceticus/baumannii complex</taxon>
    </lineage>
</organism>
<reference evidence="2 3" key="1">
    <citation type="submission" date="2019-11" db="EMBL/GenBank/DDBJ databases">
        <title>Multidrug-resistant Acinetobacter baumannii moving toward extensively drug-resistant over fifteen years in South of Brazil.</title>
        <authorList>
            <person name="Fedrigo N.H."/>
            <person name="Cerdeira L."/>
            <person name="Fuga B."/>
            <person name="Marini P.V.B."/>
            <person name="Shinohara D.R."/>
            <person name="Carrara-Marroni F.E."/>
            <person name="Lincopan N."/>
            <person name="Tognim M.C.B."/>
        </authorList>
    </citation>
    <scope>NUCLEOTIDE SEQUENCE [LARGE SCALE GENOMIC DNA]</scope>
    <source>
        <strain evidence="2 3">Ac576</strain>
    </source>
</reference>
<feature type="non-terminal residue" evidence="2">
    <location>
        <position position="1"/>
    </location>
</feature>
<accession>A0A6I4HS63</accession>
<evidence type="ECO:0000259" key="1">
    <source>
        <dbReference type="Pfam" id="PF06381"/>
    </source>
</evidence>
<dbReference type="EMBL" id="WPIP01000413">
    <property type="protein sequence ID" value="MVM94022.1"/>
    <property type="molecule type" value="Genomic_DNA"/>
</dbReference>
<feature type="domain" description="Anti-CBASS protein Acb1-like N-terminal" evidence="1">
    <location>
        <begin position="10"/>
        <end position="137"/>
    </location>
</feature>
<gene>
    <name evidence="2" type="ORF">GNY86_21040</name>
</gene>
<dbReference type="Proteomes" id="UP000439424">
    <property type="component" value="Unassembled WGS sequence"/>
</dbReference>
<dbReference type="Pfam" id="PF06381">
    <property type="entry name" value="Phage_portal_3"/>
    <property type="match status" value="1"/>
</dbReference>
<comment type="caution">
    <text evidence="2">The sequence shown here is derived from an EMBL/GenBank/DDBJ whole genome shotgun (WGS) entry which is preliminary data.</text>
</comment>
<dbReference type="RefSeq" id="WP_157010906.1">
    <property type="nucleotide sequence ID" value="NZ_WPIP01000413.1"/>
</dbReference>
<dbReference type="AlphaFoldDB" id="A0A6I4HS63"/>
<name>A0A6I4HS63_ACIBA</name>
<evidence type="ECO:0000313" key="3">
    <source>
        <dbReference type="Proteomes" id="UP000439424"/>
    </source>
</evidence>
<proteinExistence type="predicted"/>
<sequence>ERFLSVGLLKGLNGMIVLDKDEEYDSKSYSFGGLPDLMREFSIQAAGAADMPYTILFGQSPAGMNATGEHDTRNYYDSIATKQIWSLKPFMMKLLRVIVQTTFGRQIPSLDVVFNPLWQLDAKVRSEVEKANAERDAKYLEMGIITEPQIAKQLVIDGVYSVIDEKHIKELEIMVKLNDNDNSDPETPPPAGEET</sequence>